<dbReference type="PROSITE" id="PS50893">
    <property type="entry name" value="ABC_TRANSPORTER_2"/>
    <property type="match status" value="1"/>
</dbReference>
<evidence type="ECO:0000259" key="5">
    <source>
        <dbReference type="PROSITE" id="PS50893"/>
    </source>
</evidence>
<dbReference type="EMBL" id="CP025746">
    <property type="protein sequence ID" value="QAA32848.1"/>
    <property type="molecule type" value="Genomic_DNA"/>
</dbReference>
<dbReference type="InterPro" id="IPR050763">
    <property type="entry name" value="ABC_transporter_ATP-binding"/>
</dbReference>
<dbReference type="InterPro" id="IPR003439">
    <property type="entry name" value="ABC_transporter-like_ATP-bd"/>
</dbReference>
<dbReference type="PANTHER" id="PTHR42711:SF5">
    <property type="entry name" value="ABC TRANSPORTER ATP-BINDING PROTEIN NATA"/>
    <property type="match status" value="1"/>
</dbReference>
<dbReference type="PANTHER" id="PTHR42711">
    <property type="entry name" value="ABC TRANSPORTER ATP-BINDING PROTEIN"/>
    <property type="match status" value="1"/>
</dbReference>
<keyword evidence="3" id="KW-0547">Nucleotide-binding</keyword>
<dbReference type="SMART" id="SM00382">
    <property type="entry name" value="AAA"/>
    <property type="match status" value="1"/>
</dbReference>
<proteinExistence type="inferred from homology"/>
<dbReference type="InterPro" id="IPR027417">
    <property type="entry name" value="P-loop_NTPase"/>
</dbReference>
<dbReference type="Gene3D" id="3.40.50.300">
    <property type="entry name" value="P-loop containing nucleotide triphosphate hydrolases"/>
    <property type="match status" value="1"/>
</dbReference>
<name>A0A3R5U682_9CLOT</name>
<gene>
    <name evidence="6" type="ORF">C1I91_15020</name>
</gene>
<dbReference type="AlphaFoldDB" id="A0A3R5U682"/>
<sequence>MLIKTENLTMTYKNGFTAVKNLSLNVAEGDIFGFLGPNGAGKTTTIRMLTGLLKPSSGKVFVNELDVASNENEVKKIIGVVPESHGYYNWMTSVEYLSYFAELFGKDKSKYTKHIEYLLEKVGLSDKKKVPIGHYSRGMKQRLGIAKSLINNPKIIFLDEPTLGLDPIGQKDIQNLIFEINKVMNVTVFITSHLLKDIEVLCNKVSIVQNGELIEQGSIKELQDKYSENETIKLKTSDNIKVYQFLKENKMFTGLELKDDNIYIYVNKACNNNLLNEAKHYIVEKLFVNSIDIHEIGKVETTIEDIFFKLTDKKVRN</sequence>
<evidence type="ECO:0000313" key="7">
    <source>
        <dbReference type="Proteomes" id="UP000286268"/>
    </source>
</evidence>
<evidence type="ECO:0000256" key="2">
    <source>
        <dbReference type="ARBA" id="ARBA00022448"/>
    </source>
</evidence>
<evidence type="ECO:0000313" key="6">
    <source>
        <dbReference type="EMBL" id="QAA32848.1"/>
    </source>
</evidence>
<dbReference type="GO" id="GO:0016887">
    <property type="term" value="F:ATP hydrolysis activity"/>
    <property type="evidence" value="ECO:0007669"/>
    <property type="project" value="InterPro"/>
</dbReference>
<feature type="domain" description="ABC transporter" evidence="5">
    <location>
        <begin position="3"/>
        <end position="235"/>
    </location>
</feature>
<dbReference type="Pfam" id="PF00005">
    <property type="entry name" value="ABC_tran"/>
    <property type="match status" value="1"/>
</dbReference>
<dbReference type="GO" id="GO:0005524">
    <property type="term" value="F:ATP binding"/>
    <property type="evidence" value="ECO:0007669"/>
    <property type="project" value="UniProtKB-KW"/>
</dbReference>
<organism evidence="6 7">
    <name type="scientific">Clostridium manihotivorum</name>
    <dbReference type="NCBI Taxonomy" id="2320868"/>
    <lineage>
        <taxon>Bacteria</taxon>
        <taxon>Bacillati</taxon>
        <taxon>Bacillota</taxon>
        <taxon>Clostridia</taxon>
        <taxon>Eubacteriales</taxon>
        <taxon>Clostridiaceae</taxon>
        <taxon>Clostridium</taxon>
    </lineage>
</organism>
<comment type="similarity">
    <text evidence="1">Belongs to the ABC transporter superfamily.</text>
</comment>
<keyword evidence="4 6" id="KW-0067">ATP-binding</keyword>
<dbReference type="KEGG" id="cmah:C1I91_15020"/>
<keyword evidence="2" id="KW-0813">Transport</keyword>
<protein>
    <submittedName>
        <fullName evidence="6">ABC transporter ATP-binding protein</fullName>
    </submittedName>
</protein>
<dbReference type="SUPFAM" id="SSF52540">
    <property type="entry name" value="P-loop containing nucleoside triphosphate hydrolases"/>
    <property type="match status" value="1"/>
</dbReference>
<reference evidence="6 7" key="1">
    <citation type="submission" date="2018-01" db="EMBL/GenBank/DDBJ databases">
        <title>Genome Sequencing and Assembly of Anaerobacter polyendosporus strain CT4.</title>
        <authorList>
            <person name="Tachaapaikoon C."/>
            <person name="Sutheeworapong S."/>
            <person name="Jenjaroenpun P."/>
            <person name="Wongsurawat T."/>
            <person name="Nookeaw I."/>
            <person name="Cheawchanlertfa P."/>
            <person name="Kosugi A."/>
            <person name="Cheevadhanarak S."/>
            <person name="Ratanakhanokchai K."/>
        </authorList>
    </citation>
    <scope>NUCLEOTIDE SEQUENCE [LARGE SCALE GENOMIC DNA]</scope>
    <source>
        <strain evidence="6 7">CT4</strain>
    </source>
</reference>
<dbReference type="Proteomes" id="UP000286268">
    <property type="component" value="Chromosome"/>
</dbReference>
<dbReference type="OrthoDB" id="9804819at2"/>
<evidence type="ECO:0000256" key="1">
    <source>
        <dbReference type="ARBA" id="ARBA00005417"/>
    </source>
</evidence>
<dbReference type="InterPro" id="IPR003593">
    <property type="entry name" value="AAA+_ATPase"/>
</dbReference>
<evidence type="ECO:0000256" key="4">
    <source>
        <dbReference type="ARBA" id="ARBA00022840"/>
    </source>
</evidence>
<evidence type="ECO:0000256" key="3">
    <source>
        <dbReference type="ARBA" id="ARBA00022741"/>
    </source>
</evidence>
<keyword evidence="7" id="KW-1185">Reference proteome</keyword>
<accession>A0A3R5U682</accession>